<proteinExistence type="predicted"/>
<dbReference type="SUPFAM" id="SSF81383">
    <property type="entry name" value="F-box domain"/>
    <property type="match status" value="1"/>
</dbReference>
<sequence length="364" mass="41999">MSRLLGLPLNMKMVILSRVPPKALARCRCVCKLLSELIVNPCFTKLYIDHAYKVNPKIMVTDLDCKYNYSLDAQVSSTNTRTRKLYLPYRIKRGSPGPIVVNGSCDGVICISNGEHCYLWSPTTRENSKLPNAPFKKPWRIQVPMFGFGCNRCTKEYKVVRFEYFMLTPQEIKVYTCGTNLWRSTVQSSLPRHFLGSYNGVPQVNGALHWMGKGRVDPNKLFNLKNLNIPPSQYHTARRNPKEPNFIVAFKIEYEEILEIPWPNLLFDGVGFFDLCDLEGCLSLFRDNQDDGVEMWVMKQYGVKESWVKLFIINLPPRLDFTKVLYVQNNSEYLLQSNGNKVKVISNNRVKLFSIVAIPTRFRE</sequence>
<dbReference type="InterPro" id="IPR006527">
    <property type="entry name" value="F-box-assoc_dom_typ1"/>
</dbReference>
<feature type="domain" description="F-box" evidence="1">
    <location>
        <begin position="7"/>
        <end position="47"/>
    </location>
</feature>
<dbReference type="Pfam" id="PF07734">
    <property type="entry name" value="FBA_1"/>
    <property type="match status" value="1"/>
</dbReference>
<organism evidence="2 3">
    <name type="scientific">Kingdonia uniflora</name>
    <dbReference type="NCBI Taxonomy" id="39325"/>
    <lineage>
        <taxon>Eukaryota</taxon>
        <taxon>Viridiplantae</taxon>
        <taxon>Streptophyta</taxon>
        <taxon>Embryophyta</taxon>
        <taxon>Tracheophyta</taxon>
        <taxon>Spermatophyta</taxon>
        <taxon>Magnoliopsida</taxon>
        <taxon>Ranunculales</taxon>
        <taxon>Circaeasteraceae</taxon>
        <taxon>Kingdonia</taxon>
    </lineage>
</organism>
<reference evidence="2 3" key="1">
    <citation type="journal article" date="2020" name="IScience">
        <title>Genome Sequencing of the Endangered Kingdonia uniflora (Circaeasteraceae, Ranunculales) Reveals Potential Mechanisms of Evolutionary Specialization.</title>
        <authorList>
            <person name="Sun Y."/>
            <person name="Deng T."/>
            <person name="Zhang A."/>
            <person name="Moore M.J."/>
            <person name="Landis J.B."/>
            <person name="Lin N."/>
            <person name="Zhang H."/>
            <person name="Zhang X."/>
            <person name="Huang J."/>
            <person name="Zhang X."/>
            <person name="Sun H."/>
            <person name="Wang H."/>
        </authorList>
    </citation>
    <scope>NUCLEOTIDE SEQUENCE [LARGE SCALE GENOMIC DNA]</scope>
    <source>
        <strain evidence="2">TB1705</strain>
        <tissue evidence="2">Leaf</tissue>
    </source>
</reference>
<gene>
    <name evidence="2" type="ORF">GIB67_013449</name>
</gene>
<dbReference type="InterPro" id="IPR001810">
    <property type="entry name" value="F-box_dom"/>
</dbReference>
<dbReference type="Proteomes" id="UP000541444">
    <property type="component" value="Unassembled WGS sequence"/>
</dbReference>
<dbReference type="PANTHER" id="PTHR31672">
    <property type="entry name" value="BNACNNG10540D PROTEIN"/>
    <property type="match status" value="1"/>
</dbReference>
<dbReference type="InterPro" id="IPR050796">
    <property type="entry name" value="SCF_F-box_component"/>
</dbReference>
<accession>A0A7J7LRC7</accession>
<dbReference type="InterPro" id="IPR017451">
    <property type="entry name" value="F-box-assoc_interact_dom"/>
</dbReference>
<dbReference type="AlphaFoldDB" id="A0A7J7LRC7"/>
<dbReference type="EMBL" id="JACGCM010002086">
    <property type="protein sequence ID" value="KAF6145098.1"/>
    <property type="molecule type" value="Genomic_DNA"/>
</dbReference>
<comment type="caution">
    <text evidence="2">The sequence shown here is derived from an EMBL/GenBank/DDBJ whole genome shotgun (WGS) entry which is preliminary data.</text>
</comment>
<dbReference type="PANTHER" id="PTHR31672:SF13">
    <property type="entry name" value="F-BOX PROTEIN CPR30-LIKE"/>
    <property type="match status" value="1"/>
</dbReference>
<dbReference type="OrthoDB" id="591557at2759"/>
<name>A0A7J7LRC7_9MAGN</name>
<dbReference type="NCBIfam" id="TIGR01640">
    <property type="entry name" value="F_box_assoc_1"/>
    <property type="match status" value="2"/>
</dbReference>
<evidence type="ECO:0000259" key="1">
    <source>
        <dbReference type="SMART" id="SM00256"/>
    </source>
</evidence>
<dbReference type="SMART" id="SM00256">
    <property type="entry name" value="FBOX"/>
    <property type="match status" value="1"/>
</dbReference>
<evidence type="ECO:0000313" key="2">
    <source>
        <dbReference type="EMBL" id="KAF6145098.1"/>
    </source>
</evidence>
<dbReference type="Pfam" id="PF00646">
    <property type="entry name" value="F-box"/>
    <property type="match status" value="1"/>
</dbReference>
<dbReference type="InterPro" id="IPR036047">
    <property type="entry name" value="F-box-like_dom_sf"/>
</dbReference>
<keyword evidence="3" id="KW-1185">Reference proteome</keyword>
<protein>
    <recommendedName>
        <fullName evidence="1">F-box domain-containing protein</fullName>
    </recommendedName>
</protein>
<evidence type="ECO:0000313" key="3">
    <source>
        <dbReference type="Proteomes" id="UP000541444"/>
    </source>
</evidence>